<accession>I9SDH1</accession>
<comment type="caution">
    <text evidence="8">The sequence shown here is derived from an EMBL/GenBank/DDBJ whole genome shotgun (WGS) entry which is preliminary data.</text>
</comment>
<dbReference type="AlphaFoldDB" id="I9SDH1"/>
<gene>
    <name evidence="8" type="ORF">HMPREF1068_00783</name>
</gene>
<dbReference type="SUPFAM" id="SSF48452">
    <property type="entry name" value="TPR-like"/>
    <property type="match status" value="1"/>
</dbReference>
<feature type="domain" description="SusD-like N-terminal" evidence="7">
    <location>
        <begin position="46"/>
        <end position="203"/>
    </location>
</feature>
<evidence type="ECO:0000256" key="3">
    <source>
        <dbReference type="ARBA" id="ARBA00022729"/>
    </source>
</evidence>
<evidence type="ECO:0000259" key="7">
    <source>
        <dbReference type="Pfam" id="PF14322"/>
    </source>
</evidence>
<evidence type="ECO:0000313" key="9">
    <source>
        <dbReference type="Proteomes" id="UP000003089"/>
    </source>
</evidence>
<evidence type="ECO:0000256" key="5">
    <source>
        <dbReference type="ARBA" id="ARBA00023237"/>
    </source>
</evidence>
<dbReference type="Proteomes" id="UP000003089">
    <property type="component" value="Unassembled WGS sequence"/>
</dbReference>
<dbReference type="EMBL" id="AGXS01000011">
    <property type="protein sequence ID" value="EIY53613.1"/>
    <property type="molecule type" value="Genomic_DNA"/>
</dbReference>
<dbReference type="HOGENOM" id="CLU_015553_1_4_10"/>
<keyword evidence="3" id="KW-0732">Signal</keyword>
<dbReference type="PATRIC" id="fig|997884.3.peg.790"/>
<name>I9SDH1_9BACE</name>
<dbReference type="RefSeq" id="WP_007483700.1">
    <property type="nucleotide sequence ID" value="NZ_JH724314.1"/>
</dbReference>
<evidence type="ECO:0000313" key="8">
    <source>
        <dbReference type="EMBL" id="EIY53613.1"/>
    </source>
</evidence>
<evidence type="ECO:0000256" key="1">
    <source>
        <dbReference type="ARBA" id="ARBA00004442"/>
    </source>
</evidence>
<dbReference type="Pfam" id="PF07980">
    <property type="entry name" value="SusD_RagB"/>
    <property type="match status" value="1"/>
</dbReference>
<dbReference type="Gene3D" id="1.25.40.390">
    <property type="match status" value="1"/>
</dbReference>
<evidence type="ECO:0000259" key="6">
    <source>
        <dbReference type="Pfam" id="PF07980"/>
    </source>
</evidence>
<dbReference type="GO" id="GO:0009279">
    <property type="term" value="C:cell outer membrane"/>
    <property type="evidence" value="ECO:0007669"/>
    <property type="project" value="UniProtKB-SubCell"/>
</dbReference>
<protein>
    <recommendedName>
        <fullName evidence="10">RagB/SusD domain-containing protein</fullName>
    </recommendedName>
</protein>
<keyword evidence="9" id="KW-1185">Reference proteome</keyword>
<proteinExistence type="inferred from homology"/>
<feature type="domain" description="RagB/SusD" evidence="6">
    <location>
        <begin position="372"/>
        <end position="576"/>
    </location>
</feature>
<evidence type="ECO:0000256" key="2">
    <source>
        <dbReference type="ARBA" id="ARBA00006275"/>
    </source>
</evidence>
<keyword evidence="5" id="KW-0998">Cell outer membrane</keyword>
<comment type="subcellular location">
    <subcellularLocation>
        <location evidence="1">Cell outer membrane</location>
    </subcellularLocation>
</comment>
<dbReference type="STRING" id="997884.HMPREF1068_00783"/>
<dbReference type="InterPro" id="IPR011990">
    <property type="entry name" value="TPR-like_helical_dom_sf"/>
</dbReference>
<keyword evidence="4" id="KW-0472">Membrane</keyword>
<sequence>MKKRDFIFILMSLLVLSSCDDYFEPDYTGGITEERLYDNMNALRMGLSTVYNVVQSRDYELSELLFGECVSDDAWTHQDVASGQIPDVLNFTFDTQNSYILSRYQTNYLGINKANQVIRSAKNVLFKDNGGTKKEIREVCGQAKVLRALFYFNLVKTFGGVSIQPEQQELTKLIVPRSTVEETYAYIEKDLRESLLLLHKGRYQATETGQIGIGGGLGLLMKVLLYQASPGTDIPQKIKDQKWKEALEIGRYFIEGKDISINSLLKFDERYTDESWEELTERLFIDPIYTKESIMAGSDVVNLHRLDAFDNIFRLAGEFSIESLIEINHFDFAGLASSINESYDLMNCYIHQNESGATVSPVATKDLYNTMANDPRLMYTITGRIYNEYFTQEGTISLKSHDAAEGYLFIKYFLFPSEGSEAGRNYRLMRYAEALLIYAEILLENNEPKKAIDYVNLVRARARKLIDPSNPNAKYNPVKSTNFKDVSYAPYDIARAAILKEKRIEMAGESDRWFEVCRLGQAYERQQYLYRNLPNESSGKVRQRGKFFKKGINELYPIPYKEVFISNGVIKQNFGY</sequence>
<evidence type="ECO:0000256" key="4">
    <source>
        <dbReference type="ARBA" id="ARBA00023136"/>
    </source>
</evidence>
<organism evidence="8 9">
    <name type="scientific">Bacteroides nordii CL02T12C05</name>
    <dbReference type="NCBI Taxonomy" id="997884"/>
    <lineage>
        <taxon>Bacteria</taxon>
        <taxon>Pseudomonadati</taxon>
        <taxon>Bacteroidota</taxon>
        <taxon>Bacteroidia</taxon>
        <taxon>Bacteroidales</taxon>
        <taxon>Bacteroidaceae</taxon>
        <taxon>Bacteroides</taxon>
    </lineage>
</organism>
<dbReference type="InterPro" id="IPR012944">
    <property type="entry name" value="SusD_RagB_dom"/>
</dbReference>
<comment type="similarity">
    <text evidence="2">Belongs to the SusD family.</text>
</comment>
<dbReference type="Pfam" id="PF14322">
    <property type="entry name" value="SusD-like_3"/>
    <property type="match status" value="1"/>
</dbReference>
<reference evidence="8 9" key="1">
    <citation type="submission" date="2012-02" db="EMBL/GenBank/DDBJ databases">
        <title>The Genome Sequence of Bacteroides nordii CL02T12C05.</title>
        <authorList>
            <consortium name="The Broad Institute Genome Sequencing Platform"/>
            <person name="Earl A."/>
            <person name="Ward D."/>
            <person name="Feldgarden M."/>
            <person name="Gevers D."/>
            <person name="Zitomersky N.L."/>
            <person name="Coyne M.J."/>
            <person name="Comstock L.E."/>
            <person name="Young S.K."/>
            <person name="Zeng Q."/>
            <person name="Gargeya S."/>
            <person name="Fitzgerald M."/>
            <person name="Haas B."/>
            <person name="Abouelleil A."/>
            <person name="Alvarado L."/>
            <person name="Arachchi H.M."/>
            <person name="Berlin A."/>
            <person name="Chapman S.B."/>
            <person name="Gearin G."/>
            <person name="Goldberg J."/>
            <person name="Griggs A."/>
            <person name="Gujja S."/>
            <person name="Hansen M."/>
            <person name="Heiman D."/>
            <person name="Howarth C."/>
            <person name="Larimer J."/>
            <person name="Lui A."/>
            <person name="MacDonald P.J.P."/>
            <person name="McCowen C."/>
            <person name="Montmayeur A."/>
            <person name="Murphy C."/>
            <person name="Neiman D."/>
            <person name="Pearson M."/>
            <person name="Priest M."/>
            <person name="Roberts A."/>
            <person name="Saif S."/>
            <person name="Shea T."/>
            <person name="Sisk P."/>
            <person name="Stolte C."/>
            <person name="Sykes S."/>
            <person name="Wortman J."/>
            <person name="Nusbaum C."/>
            <person name="Birren B."/>
        </authorList>
    </citation>
    <scope>NUCLEOTIDE SEQUENCE [LARGE SCALE GENOMIC DNA]</scope>
    <source>
        <strain evidence="8 9">CL02T12C05</strain>
    </source>
</reference>
<dbReference type="eggNOG" id="COG0614">
    <property type="taxonomic scope" value="Bacteria"/>
</dbReference>
<evidence type="ECO:0008006" key="10">
    <source>
        <dbReference type="Google" id="ProtNLM"/>
    </source>
</evidence>
<dbReference type="InterPro" id="IPR033985">
    <property type="entry name" value="SusD-like_N"/>
</dbReference>
<dbReference type="PROSITE" id="PS51257">
    <property type="entry name" value="PROKAR_LIPOPROTEIN"/>
    <property type="match status" value="1"/>
</dbReference>